<accession>R7V7D6</accession>
<feature type="transmembrane region" description="Helical" evidence="2">
    <location>
        <begin position="379"/>
        <end position="403"/>
    </location>
</feature>
<feature type="domain" description="Phage tail tape measure protein" evidence="3">
    <location>
        <begin position="89"/>
        <end position="287"/>
    </location>
</feature>
<dbReference type="AlphaFoldDB" id="R7V7D6"/>
<dbReference type="EnsemblMetazoa" id="CapteT117498">
    <property type="protein sequence ID" value="CapteP117498"/>
    <property type="gene ID" value="CapteG117498"/>
</dbReference>
<evidence type="ECO:0000313" key="6">
    <source>
        <dbReference type="Proteomes" id="UP000014760"/>
    </source>
</evidence>
<keyword evidence="1" id="KW-1188">Viral release from host cell</keyword>
<dbReference type="HOGENOM" id="CLU_016931_0_0_1"/>
<feature type="non-terminal residue" evidence="4">
    <location>
        <position position="410"/>
    </location>
</feature>
<evidence type="ECO:0000256" key="1">
    <source>
        <dbReference type="ARBA" id="ARBA00022612"/>
    </source>
</evidence>
<evidence type="ECO:0000259" key="3">
    <source>
        <dbReference type="Pfam" id="PF10145"/>
    </source>
</evidence>
<proteinExistence type="predicted"/>
<keyword evidence="2" id="KW-1133">Transmembrane helix</keyword>
<dbReference type="STRING" id="283909.R7V7D6"/>
<keyword evidence="2" id="KW-0472">Membrane</keyword>
<dbReference type="PANTHER" id="PTHR37813:SF1">
    <property type="entry name" value="FELS-2 PROPHAGE PROTEIN"/>
    <property type="match status" value="1"/>
</dbReference>
<name>R7V7D6_CAPTE</name>
<organism evidence="4">
    <name type="scientific">Capitella teleta</name>
    <name type="common">Polychaete worm</name>
    <dbReference type="NCBI Taxonomy" id="283909"/>
    <lineage>
        <taxon>Eukaryota</taxon>
        <taxon>Metazoa</taxon>
        <taxon>Spiralia</taxon>
        <taxon>Lophotrochozoa</taxon>
        <taxon>Annelida</taxon>
        <taxon>Polychaeta</taxon>
        <taxon>Sedentaria</taxon>
        <taxon>Scolecida</taxon>
        <taxon>Capitellidae</taxon>
        <taxon>Capitella</taxon>
    </lineage>
</organism>
<dbReference type="Proteomes" id="UP000014760">
    <property type="component" value="Unassembled WGS sequence"/>
</dbReference>
<reference evidence="4 6" key="2">
    <citation type="journal article" date="2013" name="Nature">
        <title>Insights into bilaterian evolution from three spiralian genomes.</title>
        <authorList>
            <person name="Simakov O."/>
            <person name="Marletaz F."/>
            <person name="Cho S.J."/>
            <person name="Edsinger-Gonzales E."/>
            <person name="Havlak P."/>
            <person name="Hellsten U."/>
            <person name="Kuo D.H."/>
            <person name="Larsson T."/>
            <person name="Lv J."/>
            <person name="Arendt D."/>
            <person name="Savage R."/>
            <person name="Osoegawa K."/>
            <person name="de Jong P."/>
            <person name="Grimwood J."/>
            <person name="Chapman J.A."/>
            <person name="Shapiro H."/>
            <person name="Aerts A."/>
            <person name="Otillar R.P."/>
            <person name="Terry A.Y."/>
            <person name="Boore J.L."/>
            <person name="Grigoriev I.V."/>
            <person name="Lindberg D.R."/>
            <person name="Seaver E.C."/>
            <person name="Weisblat D.A."/>
            <person name="Putnam N.H."/>
            <person name="Rokhsar D.S."/>
        </authorList>
    </citation>
    <scope>NUCLEOTIDE SEQUENCE</scope>
    <source>
        <strain evidence="4 6">I ESC-2004</strain>
    </source>
</reference>
<dbReference type="InterPro" id="IPR010090">
    <property type="entry name" value="Phage_tape_meas"/>
</dbReference>
<evidence type="ECO:0000313" key="4">
    <source>
        <dbReference type="EMBL" id="ELU12286.1"/>
    </source>
</evidence>
<evidence type="ECO:0000256" key="2">
    <source>
        <dbReference type="SAM" id="Phobius"/>
    </source>
</evidence>
<sequence length="410" mass="42788">MNDSLRPLMFTVGLIDRISGPASRATRSFDGLITSAKSGFEDMRSGAMGLAATGFLIYESLTPAIEMNRALAEVQSIGVQENALKQLNNTALELSASYGLVAAEVVGSGAQISKAIKGLSGDELSAFTSAAGVLATTTKAGMEETSLYITQMYERFKGTADAMGKSQWVEKLVGQTSYLKKELGTNTADIADAMQGINNLGTGLGVGMEEQMAVLATLSKSTGIADAEAQYTNFLEYAVAAQDKLGMSFTDSNGKLLPMLDIIGKLQGEFGDLSGANAWATLDDAFGDGAKLIQQLSKDTAGLGKTINDLGKVNGMTKAAEAAEAMTDPWQQLASGVNAVRIAMGQELIPVIEPVIQWFADMAEEVLLLIKLFPNITKVIGITALTILGLASGMALLTIAVGIGKAAMAG</sequence>
<keyword evidence="2" id="KW-0812">Transmembrane</keyword>
<dbReference type="EMBL" id="AMQN01019682">
    <property type="status" value="NOT_ANNOTATED_CDS"/>
    <property type="molecule type" value="Genomic_DNA"/>
</dbReference>
<gene>
    <name evidence="4" type="ORF">CAPTEDRAFT_117498</name>
</gene>
<protein>
    <recommendedName>
        <fullName evidence="3">Phage tail tape measure protein domain-containing protein</fullName>
    </recommendedName>
</protein>
<keyword evidence="6" id="KW-1185">Reference proteome</keyword>
<dbReference type="EMBL" id="KB296100">
    <property type="protein sequence ID" value="ELU12286.1"/>
    <property type="molecule type" value="Genomic_DNA"/>
</dbReference>
<dbReference type="PANTHER" id="PTHR37813">
    <property type="entry name" value="FELS-2 PROPHAGE PROTEIN"/>
    <property type="match status" value="1"/>
</dbReference>
<reference evidence="5" key="3">
    <citation type="submission" date="2015-06" db="UniProtKB">
        <authorList>
            <consortium name="EnsemblMetazoa"/>
        </authorList>
    </citation>
    <scope>IDENTIFICATION</scope>
</reference>
<dbReference type="OrthoDB" id="10569505at2759"/>
<dbReference type="NCBIfam" id="TIGR01760">
    <property type="entry name" value="tape_meas_TP901"/>
    <property type="match status" value="1"/>
</dbReference>
<evidence type="ECO:0000313" key="5">
    <source>
        <dbReference type="EnsemblMetazoa" id="CapteP117498"/>
    </source>
</evidence>
<reference evidence="6" key="1">
    <citation type="submission" date="2012-12" db="EMBL/GenBank/DDBJ databases">
        <authorList>
            <person name="Hellsten U."/>
            <person name="Grimwood J."/>
            <person name="Chapman J.A."/>
            <person name="Shapiro H."/>
            <person name="Aerts A."/>
            <person name="Otillar R.P."/>
            <person name="Terry A.Y."/>
            <person name="Boore J.L."/>
            <person name="Simakov O."/>
            <person name="Marletaz F."/>
            <person name="Cho S.-J."/>
            <person name="Edsinger-Gonzales E."/>
            <person name="Havlak P."/>
            <person name="Kuo D.-H."/>
            <person name="Larsson T."/>
            <person name="Lv J."/>
            <person name="Arendt D."/>
            <person name="Savage R."/>
            <person name="Osoegawa K."/>
            <person name="de Jong P."/>
            <person name="Lindberg D.R."/>
            <person name="Seaver E.C."/>
            <person name="Weisblat D.A."/>
            <person name="Putnam N.H."/>
            <person name="Grigoriev I.V."/>
            <person name="Rokhsar D.S."/>
        </authorList>
    </citation>
    <scope>NUCLEOTIDE SEQUENCE</scope>
    <source>
        <strain evidence="6">I ESC-2004</strain>
    </source>
</reference>
<dbReference type="Pfam" id="PF10145">
    <property type="entry name" value="PhageMin_Tail"/>
    <property type="match status" value="1"/>
</dbReference>